<reference evidence="5 6" key="1">
    <citation type="submission" date="2012-01" db="EMBL/GenBank/DDBJ databases">
        <title>Improved High-Quality Draft sequence of Saccharomonospora xinjiangensis XJ-54.</title>
        <authorList>
            <consortium name="US DOE Joint Genome Institute"/>
            <person name="Lucas S."/>
            <person name="Han J."/>
            <person name="Lapidus A."/>
            <person name="Cheng J.-F."/>
            <person name="Goodwin L."/>
            <person name="Pitluck S."/>
            <person name="Peters L."/>
            <person name="Mikhailova N."/>
            <person name="Teshima H."/>
            <person name="Detter J.C."/>
            <person name="Han C."/>
            <person name="Tapia R."/>
            <person name="Land M."/>
            <person name="Hauser L."/>
            <person name="Kyrpides N."/>
            <person name="Ivanova N."/>
            <person name="Pagani I."/>
            <person name="Brambilla E.-M."/>
            <person name="Klenk H.-P."/>
            <person name="Woyke T."/>
        </authorList>
    </citation>
    <scope>NUCLEOTIDE SEQUENCE [LARGE SCALE GENOMIC DNA]</scope>
    <source>
        <strain evidence="5 6">XJ-54</strain>
    </source>
</reference>
<evidence type="ECO:0000256" key="3">
    <source>
        <dbReference type="RuleBase" id="RU000363"/>
    </source>
</evidence>
<dbReference type="NCBIfam" id="NF006114">
    <property type="entry name" value="PRK08263.1"/>
    <property type="match status" value="1"/>
</dbReference>
<dbReference type="AlphaFoldDB" id="I0V8L1"/>
<dbReference type="HOGENOM" id="CLU_010194_2_9_11"/>
<dbReference type="OrthoDB" id="9792003at2"/>
<dbReference type="EMBL" id="JH636049">
    <property type="protein sequence ID" value="EID56464.1"/>
    <property type="molecule type" value="Genomic_DNA"/>
</dbReference>
<dbReference type="PANTHER" id="PTHR43976">
    <property type="entry name" value="SHORT CHAIN DEHYDROGENASE"/>
    <property type="match status" value="1"/>
</dbReference>
<name>I0V8L1_9PSEU</name>
<dbReference type="PRINTS" id="PR00080">
    <property type="entry name" value="SDRFAMILY"/>
</dbReference>
<organism evidence="5 6">
    <name type="scientific">Saccharomonospora xinjiangensis XJ-54</name>
    <dbReference type="NCBI Taxonomy" id="882086"/>
    <lineage>
        <taxon>Bacteria</taxon>
        <taxon>Bacillati</taxon>
        <taxon>Actinomycetota</taxon>
        <taxon>Actinomycetes</taxon>
        <taxon>Pseudonocardiales</taxon>
        <taxon>Pseudonocardiaceae</taxon>
        <taxon>Saccharomonospora</taxon>
    </lineage>
</organism>
<accession>I0V8L1</accession>
<dbReference type="InterPro" id="IPR002347">
    <property type="entry name" value="SDR_fam"/>
</dbReference>
<feature type="domain" description="Ketoreductase" evidence="4">
    <location>
        <begin position="10"/>
        <end position="188"/>
    </location>
</feature>
<dbReference type="Proteomes" id="UP000004691">
    <property type="component" value="Unassembled WGS sequence"/>
</dbReference>
<evidence type="ECO:0000313" key="5">
    <source>
        <dbReference type="EMBL" id="EID56464.1"/>
    </source>
</evidence>
<dbReference type="RefSeq" id="WP_006240697.1">
    <property type="nucleotide sequence ID" value="NZ_JH636049.1"/>
</dbReference>
<dbReference type="InterPro" id="IPR057326">
    <property type="entry name" value="KR_dom"/>
</dbReference>
<dbReference type="PROSITE" id="PS00061">
    <property type="entry name" value="ADH_SHORT"/>
    <property type="match status" value="1"/>
</dbReference>
<dbReference type="SUPFAM" id="SSF51735">
    <property type="entry name" value="NAD(P)-binding Rossmann-fold domains"/>
    <property type="match status" value="1"/>
</dbReference>
<dbReference type="PRINTS" id="PR00081">
    <property type="entry name" value="GDHRDH"/>
</dbReference>
<evidence type="ECO:0000259" key="4">
    <source>
        <dbReference type="SMART" id="SM00822"/>
    </source>
</evidence>
<keyword evidence="2" id="KW-0560">Oxidoreductase</keyword>
<dbReference type="Gene3D" id="3.40.50.720">
    <property type="entry name" value="NAD(P)-binding Rossmann-like Domain"/>
    <property type="match status" value="1"/>
</dbReference>
<comment type="similarity">
    <text evidence="1 3">Belongs to the short-chain dehydrogenases/reductases (SDR) family.</text>
</comment>
<dbReference type="InterPro" id="IPR020904">
    <property type="entry name" value="Sc_DH/Rdtase_CS"/>
</dbReference>
<dbReference type="eggNOG" id="COG4221">
    <property type="taxonomic scope" value="Bacteria"/>
</dbReference>
<dbReference type="Pfam" id="PF00106">
    <property type="entry name" value="adh_short"/>
    <property type="match status" value="1"/>
</dbReference>
<evidence type="ECO:0000256" key="1">
    <source>
        <dbReference type="ARBA" id="ARBA00006484"/>
    </source>
</evidence>
<gene>
    <name evidence="5" type="ORF">SacxiDRAFT_4283</name>
</gene>
<dbReference type="InterPro" id="IPR036291">
    <property type="entry name" value="NAD(P)-bd_dom_sf"/>
</dbReference>
<dbReference type="STRING" id="882086.SacxiDRAFT_4283"/>
<dbReference type="SMART" id="SM00822">
    <property type="entry name" value="PKS_KR"/>
    <property type="match status" value="1"/>
</dbReference>
<proteinExistence type="inferred from homology"/>
<dbReference type="InterPro" id="IPR051911">
    <property type="entry name" value="SDR_oxidoreductase"/>
</dbReference>
<dbReference type="GO" id="GO:0016491">
    <property type="term" value="F:oxidoreductase activity"/>
    <property type="evidence" value="ECO:0007669"/>
    <property type="project" value="UniProtKB-KW"/>
</dbReference>
<keyword evidence="6" id="KW-1185">Reference proteome</keyword>
<evidence type="ECO:0000256" key="2">
    <source>
        <dbReference type="ARBA" id="ARBA00023002"/>
    </source>
</evidence>
<evidence type="ECO:0000313" key="6">
    <source>
        <dbReference type="Proteomes" id="UP000004691"/>
    </source>
</evidence>
<protein>
    <recommendedName>
        <fullName evidence="4">Ketoreductase domain-containing protein</fullName>
    </recommendedName>
</protein>
<sequence>MTTTAPSQPRVWFITGASRGLGRAFTEAALAGGDRVIATARDVSPLDDLAAAHDGALVTLPLDISDHAAVVSTMDKAAAVFGGLDVVLNSAGQFLLGMIEETTEQQARAHLDTNFFGALWVAKAAIPHLRRRGGGRLLQVSSMGSVGGHASVGLYGAGKAALEAMTEALAMEVAQFGIAVTVLNAGGYDTGLFTKGLTNTEPDPAYADLRAELAAMWSEGVSDDPAKAAAVVHDIVNMPEPPRRAILGSTSFDIVRDIAKQRQADLERWEELSRAAGRG</sequence>
<dbReference type="PANTHER" id="PTHR43976:SF16">
    <property type="entry name" value="SHORT-CHAIN DEHYDROGENASE_REDUCTASE FAMILY PROTEIN"/>
    <property type="match status" value="1"/>
</dbReference>